<gene>
    <name evidence="3" type="ORF">PACLA_8A036248</name>
</gene>
<dbReference type="SUPFAM" id="SSF47823">
    <property type="entry name" value="lambda integrase-like, N-terminal domain"/>
    <property type="match status" value="1"/>
</dbReference>
<dbReference type="GO" id="GO:0015074">
    <property type="term" value="P:DNA integration"/>
    <property type="evidence" value="ECO:0007669"/>
    <property type="project" value="InterPro"/>
</dbReference>
<dbReference type="Gene3D" id="1.10.150.130">
    <property type="match status" value="1"/>
</dbReference>
<keyword evidence="4" id="KW-1185">Reference proteome</keyword>
<dbReference type="InterPro" id="IPR010998">
    <property type="entry name" value="Integrase_recombinase_N"/>
</dbReference>
<dbReference type="GO" id="GO:0006310">
    <property type="term" value="P:DNA recombination"/>
    <property type="evidence" value="ECO:0007669"/>
    <property type="project" value="UniProtKB-KW"/>
</dbReference>
<dbReference type="InterPro" id="IPR052925">
    <property type="entry name" value="Phage_Integrase-like_Recomb"/>
</dbReference>
<dbReference type="PANTHER" id="PTHR34605:SF3">
    <property type="entry name" value="P CELL-TYPE AGGLUTINATION PROTEIN MAP4-LIKE-RELATED"/>
    <property type="match status" value="1"/>
</dbReference>
<evidence type="ECO:0000256" key="1">
    <source>
        <dbReference type="ARBA" id="ARBA00023125"/>
    </source>
</evidence>
<keyword evidence="1" id="KW-0238">DNA-binding</keyword>
<dbReference type="AlphaFoldDB" id="A0A6S7IVQ3"/>
<feature type="non-terminal residue" evidence="3">
    <location>
        <position position="1"/>
    </location>
</feature>
<dbReference type="InterPro" id="IPR013762">
    <property type="entry name" value="Integrase-like_cat_sf"/>
</dbReference>
<reference evidence="3" key="1">
    <citation type="submission" date="2020-04" db="EMBL/GenBank/DDBJ databases">
        <authorList>
            <person name="Alioto T."/>
            <person name="Alioto T."/>
            <person name="Gomez Garrido J."/>
        </authorList>
    </citation>
    <scope>NUCLEOTIDE SEQUENCE</scope>
    <source>
        <strain evidence="3">A484AB</strain>
    </source>
</reference>
<comment type="caution">
    <text evidence="3">The sequence shown here is derived from an EMBL/GenBank/DDBJ whole genome shotgun (WGS) entry which is preliminary data.</text>
</comment>
<protein>
    <submittedName>
        <fullName evidence="3">Retrovirus-related Pol poly from transposon 412</fullName>
    </submittedName>
</protein>
<dbReference type="EMBL" id="CACRXK020011646">
    <property type="protein sequence ID" value="CAB4021826.1"/>
    <property type="molecule type" value="Genomic_DNA"/>
</dbReference>
<evidence type="ECO:0000256" key="2">
    <source>
        <dbReference type="ARBA" id="ARBA00023172"/>
    </source>
</evidence>
<dbReference type="PANTHER" id="PTHR34605">
    <property type="entry name" value="PHAGE_INTEGRASE DOMAIN-CONTAINING PROTEIN"/>
    <property type="match status" value="1"/>
</dbReference>
<keyword evidence="2" id="KW-0233">DNA recombination</keyword>
<organism evidence="3 4">
    <name type="scientific">Paramuricea clavata</name>
    <name type="common">Red gorgonian</name>
    <name type="synonym">Violescent sea-whip</name>
    <dbReference type="NCBI Taxonomy" id="317549"/>
    <lineage>
        <taxon>Eukaryota</taxon>
        <taxon>Metazoa</taxon>
        <taxon>Cnidaria</taxon>
        <taxon>Anthozoa</taxon>
        <taxon>Octocorallia</taxon>
        <taxon>Malacalcyonacea</taxon>
        <taxon>Plexauridae</taxon>
        <taxon>Paramuricea</taxon>
    </lineage>
</organism>
<accession>A0A6S7IVQ3</accession>
<proteinExistence type="predicted"/>
<evidence type="ECO:0000313" key="3">
    <source>
        <dbReference type="EMBL" id="CAB4021826.1"/>
    </source>
</evidence>
<dbReference type="Gene3D" id="1.10.443.10">
    <property type="entry name" value="Intergrase catalytic core"/>
    <property type="match status" value="1"/>
</dbReference>
<dbReference type="GO" id="GO:0003677">
    <property type="term" value="F:DNA binding"/>
    <property type="evidence" value="ECO:0007669"/>
    <property type="project" value="UniProtKB-KW"/>
</dbReference>
<dbReference type="Proteomes" id="UP001152795">
    <property type="component" value="Unassembled WGS sequence"/>
</dbReference>
<name>A0A6S7IVQ3_PARCT</name>
<dbReference type="OrthoDB" id="5980879at2759"/>
<sequence>PTVHTIGTSCRSQPMLHPDFSANNLKKDIEKYINLAVAPSTKQTYSSGEKRFVEFILLVKRTQVEQCLPATESMLTEFVVYLARTIKHSSIKNYLAAVRHYHIRQGFKLNFQKMTRLQLVLRGIKRAQGGQIRIRLPITIHHLQLFHLLLSIPSTKNYDSLMFWAAMTLAFFGFLRLGELTCNSKFNTDTHLTPDNISFNFIQETQKPKSMTILIKESKTDPFRVGQTITIGSTSSPLCPVLAMKRYLTSRKSLNGPLFVHASGKPLTKQALITETRSLLTKSGLNAAHYAGHSYRIGAATTAASAELPSWLIKTLGRWTSDCYERYIKIPLSTLSGVSATLTDVLTAK</sequence>
<dbReference type="SUPFAM" id="SSF56349">
    <property type="entry name" value="DNA breaking-rejoining enzymes"/>
    <property type="match status" value="1"/>
</dbReference>
<dbReference type="InterPro" id="IPR011010">
    <property type="entry name" value="DNA_brk_join_enz"/>
</dbReference>
<evidence type="ECO:0000313" key="4">
    <source>
        <dbReference type="Proteomes" id="UP001152795"/>
    </source>
</evidence>